<dbReference type="SUPFAM" id="SSF51735">
    <property type="entry name" value="NAD(P)-binding Rossmann-fold domains"/>
    <property type="match status" value="1"/>
</dbReference>
<keyword evidence="12" id="KW-0456">Lyase</keyword>
<keyword evidence="6 14" id="KW-0812">Transmembrane</keyword>
<comment type="cofactor">
    <cofactor evidence="1">
        <name>NAD(+)</name>
        <dbReference type="ChEBI" id="CHEBI:57540"/>
    </cofactor>
</comment>
<organism evidence="16 17">
    <name type="scientific">Flemingia macrophylla</name>
    <dbReference type="NCBI Taxonomy" id="520843"/>
    <lineage>
        <taxon>Eukaryota</taxon>
        <taxon>Viridiplantae</taxon>
        <taxon>Streptophyta</taxon>
        <taxon>Embryophyta</taxon>
        <taxon>Tracheophyta</taxon>
        <taxon>Spermatophyta</taxon>
        <taxon>Magnoliopsida</taxon>
        <taxon>eudicotyledons</taxon>
        <taxon>Gunneridae</taxon>
        <taxon>Pentapetalae</taxon>
        <taxon>rosids</taxon>
        <taxon>fabids</taxon>
        <taxon>Fabales</taxon>
        <taxon>Fabaceae</taxon>
        <taxon>Papilionoideae</taxon>
        <taxon>50 kb inversion clade</taxon>
        <taxon>NPAAA clade</taxon>
        <taxon>indigoferoid/millettioid clade</taxon>
        <taxon>Phaseoleae</taxon>
        <taxon>Flemingia</taxon>
    </lineage>
</organism>
<evidence type="ECO:0000256" key="9">
    <source>
        <dbReference type="ARBA" id="ARBA00023027"/>
    </source>
</evidence>
<evidence type="ECO:0000256" key="6">
    <source>
        <dbReference type="ARBA" id="ARBA00022692"/>
    </source>
</evidence>
<dbReference type="InterPro" id="IPR044516">
    <property type="entry name" value="UXS-like"/>
</dbReference>
<proteinExistence type="inferred from homology"/>
<dbReference type="InterPro" id="IPR036291">
    <property type="entry name" value="NAD(P)-bd_dom_sf"/>
</dbReference>
<keyword evidence="9" id="KW-0520">NAD</keyword>
<dbReference type="FunFam" id="3.40.50.720:FF:000044">
    <property type="entry name" value="UDP-glucuronic acid decarboxylase 1"/>
    <property type="match status" value="1"/>
</dbReference>
<reference evidence="16 17" key="1">
    <citation type="submission" date="2024-08" db="EMBL/GenBank/DDBJ databases">
        <title>Insights into the chromosomal genome structure of Flemingia macrophylla.</title>
        <authorList>
            <person name="Ding Y."/>
            <person name="Zhao Y."/>
            <person name="Bi W."/>
            <person name="Wu M."/>
            <person name="Zhao G."/>
            <person name="Gong Y."/>
            <person name="Li W."/>
            <person name="Zhang P."/>
        </authorList>
    </citation>
    <scope>NUCLEOTIDE SEQUENCE [LARGE SCALE GENOMIC DNA]</scope>
    <source>
        <strain evidence="16">DYQJB</strain>
        <tissue evidence="16">Leaf</tissue>
    </source>
</reference>
<keyword evidence="7" id="KW-0210">Decarboxylase</keyword>
<dbReference type="CDD" id="cd05230">
    <property type="entry name" value="UGD_SDR_e"/>
    <property type="match status" value="1"/>
</dbReference>
<comment type="pathway">
    <text evidence="3">Nucleotide-sugar biosynthesis; UDP-alpha-D-xylose biosynthesis; UDP-alpha-D-xylose from UDP-alpha-D-glucuronate: step 1/1.</text>
</comment>
<evidence type="ECO:0000256" key="11">
    <source>
        <dbReference type="ARBA" id="ARBA00023136"/>
    </source>
</evidence>
<evidence type="ECO:0000256" key="4">
    <source>
        <dbReference type="ARBA" id="ARBA00007505"/>
    </source>
</evidence>
<dbReference type="GO" id="GO:0042732">
    <property type="term" value="P:D-xylose metabolic process"/>
    <property type="evidence" value="ECO:0007669"/>
    <property type="project" value="UniProtKB-ARBA"/>
</dbReference>
<evidence type="ECO:0000256" key="8">
    <source>
        <dbReference type="ARBA" id="ARBA00022989"/>
    </source>
</evidence>
<keyword evidence="17" id="KW-1185">Reference proteome</keyword>
<keyword evidence="11 14" id="KW-0472">Membrane</keyword>
<evidence type="ECO:0000256" key="2">
    <source>
        <dbReference type="ARBA" id="ARBA00004447"/>
    </source>
</evidence>
<evidence type="ECO:0000259" key="15">
    <source>
        <dbReference type="Pfam" id="PF16363"/>
    </source>
</evidence>
<evidence type="ECO:0000256" key="5">
    <source>
        <dbReference type="ARBA" id="ARBA00012290"/>
    </source>
</evidence>
<dbReference type="Gene3D" id="3.40.50.720">
    <property type="entry name" value="NAD(P)-binding Rossmann-like Domain"/>
    <property type="match status" value="2"/>
</dbReference>
<evidence type="ECO:0000256" key="7">
    <source>
        <dbReference type="ARBA" id="ARBA00022793"/>
    </source>
</evidence>
<dbReference type="Pfam" id="PF16363">
    <property type="entry name" value="GDP_Man_Dehyd"/>
    <property type="match status" value="2"/>
</dbReference>
<protein>
    <recommendedName>
        <fullName evidence="5">UDP-glucuronate decarboxylase</fullName>
        <ecNumber evidence="5">4.1.1.35</ecNumber>
    </recommendedName>
</protein>
<dbReference type="Proteomes" id="UP001603857">
    <property type="component" value="Unassembled WGS sequence"/>
</dbReference>
<comment type="similarity">
    <text evidence="4">Belongs to the NAD(P)-dependent epimerase/dehydratase family. UDP-glucuronic acid decarboxylase subfamily.</text>
</comment>
<sequence>MGSELIFRGHEAQPVNDAYSPKPEKPWLSVTRPIHYMLREQRLLFVLVGVIIASLFFTLVPSSSSVSSVPYEPLPISYFERQTKLPAFHQRLPAVHSVGKVPLGIKRKGLRIVVTGGAGFVGSHLVDRLIARGDSVIVVDNFFTGRKENVMHHFGNPRFELIRHDVVEPLLLEVDQIYHLACPASPVHYKFNPVKTIISCFLFLIVGARFLLTSTSEVYGDPLQHPQKETYWGNVNPIAQCMGLGLHLALGPARVTFVLDSELSETLPAVAGCILHRTPSVCFLFQTATFFSSNNLKDTWNSTTGPRLGIPGYRQRGNGKENGVRSCYDEGKRTAETLTMDYHRGAGVEVRIARIFNTYGPRMCLDDGRVVSNFVAQALRKEPLTVYGDGKQTRSFQYVSDLVEGLMRLMEGEHVGPFNLGNPGEFTMLELAKVVQETIDPDARIEYRPNTEDDPHKRKPDIGRAKELLGWEPKVDLRKGLPLMVSDFRQRIFGDHKESASVA</sequence>
<evidence type="ECO:0000256" key="3">
    <source>
        <dbReference type="ARBA" id="ARBA00005100"/>
    </source>
</evidence>
<dbReference type="PANTHER" id="PTHR43078:SF48">
    <property type="entry name" value="UDP-GLUCURONATE DECARBOXYLASE"/>
    <property type="match status" value="1"/>
</dbReference>
<keyword evidence="8 14" id="KW-1133">Transmembrane helix</keyword>
<evidence type="ECO:0000256" key="1">
    <source>
        <dbReference type="ARBA" id="ARBA00001911"/>
    </source>
</evidence>
<dbReference type="AlphaFoldDB" id="A0ABD1LJF5"/>
<evidence type="ECO:0000256" key="10">
    <source>
        <dbReference type="ARBA" id="ARBA00023034"/>
    </source>
</evidence>
<comment type="caution">
    <text evidence="16">The sequence shown here is derived from an EMBL/GenBank/DDBJ whole genome shotgun (WGS) entry which is preliminary data.</text>
</comment>
<comment type="function">
    <text evidence="13">Catalyzes the NAD-dependent decarboxylation of UDP-glucuronic acid to UDP-xylose. Necessary for the biosynthesis of the core tetrasaccharide in glycosaminoglycan biosynthesis.</text>
</comment>
<feature type="domain" description="NAD(P)-binding" evidence="15">
    <location>
        <begin position="114"/>
        <end position="230"/>
    </location>
</feature>
<feature type="transmembrane region" description="Helical" evidence="14">
    <location>
        <begin position="42"/>
        <end position="60"/>
    </location>
</feature>
<dbReference type="EMBL" id="JBGMDY010000009">
    <property type="protein sequence ID" value="KAL2323654.1"/>
    <property type="molecule type" value="Genomic_DNA"/>
</dbReference>
<gene>
    <name evidence="16" type="ORF">Fmac_028033</name>
</gene>
<dbReference type="InterPro" id="IPR016040">
    <property type="entry name" value="NAD(P)-bd_dom"/>
</dbReference>
<dbReference type="GO" id="GO:0048040">
    <property type="term" value="F:UDP-glucuronate decarboxylase activity"/>
    <property type="evidence" value="ECO:0007669"/>
    <property type="project" value="UniProtKB-EC"/>
</dbReference>
<accession>A0ABD1LJF5</accession>
<comment type="subcellular location">
    <subcellularLocation>
        <location evidence="2">Golgi apparatus</location>
        <location evidence="2">Golgi stack membrane</location>
        <topology evidence="2">Single-pass type II membrane protein</topology>
    </subcellularLocation>
</comment>
<keyword evidence="10" id="KW-0333">Golgi apparatus</keyword>
<dbReference type="PANTHER" id="PTHR43078">
    <property type="entry name" value="UDP-GLUCURONIC ACID DECARBOXYLASE-RELATED"/>
    <property type="match status" value="1"/>
</dbReference>
<dbReference type="GO" id="GO:0032580">
    <property type="term" value="C:Golgi cisterna membrane"/>
    <property type="evidence" value="ECO:0007669"/>
    <property type="project" value="UniProtKB-SubCell"/>
</dbReference>
<evidence type="ECO:0000256" key="14">
    <source>
        <dbReference type="SAM" id="Phobius"/>
    </source>
</evidence>
<dbReference type="FunFam" id="3.40.50.720:FF:000073">
    <property type="entry name" value="UDP-glucuronic acid decarboxylase 2"/>
    <property type="match status" value="1"/>
</dbReference>
<feature type="domain" description="NAD(P)-binding" evidence="15">
    <location>
        <begin position="325"/>
        <end position="482"/>
    </location>
</feature>
<evidence type="ECO:0000256" key="12">
    <source>
        <dbReference type="ARBA" id="ARBA00023239"/>
    </source>
</evidence>
<name>A0ABD1LJF5_9FABA</name>
<evidence type="ECO:0000313" key="17">
    <source>
        <dbReference type="Proteomes" id="UP001603857"/>
    </source>
</evidence>
<evidence type="ECO:0000256" key="13">
    <source>
        <dbReference type="ARBA" id="ARBA00025005"/>
    </source>
</evidence>
<dbReference type="EC" id="4.1.1.35" evidence="5"/>
<evidence type="ECO:0000313" key="16">
    <source>
        <dbReference type="EMBL" id="KAL2323654.1"/>
    </source>
</evidence>